<gene>
    <name evidence="8" type="ORF">ACFO1S_01820</name>
</gene>
<feature type="transmembrane region" description="Helical" evidence="6">
    <location>
        <begin position="247"/>
        <end position="267"/>
    </location>
</feature>
<feature type="transmembrane region" description="Helical" evidence="6">
    <location>
        <begin position="75"/>
        <end position="101"/>
    </location>
</feature>
<feature type="transmembrane region" description="Helical" evidence="6">
    <location>
        <begin position="213"/>
        <end position="235"/>
    </location>
</feature>
<evidence type="ECO:0000256" key="6">
    <source>
        <dbReference type="SAM" id="Phobius"/>
    </source>
</evidence>
<keyword evidence="4 6" id="KW-1133">Transmembrane helix</keyword>
<feature type="transmembrane region" description="Helical" evidence="6">
    <location>
        <begin position="355"/>
        <end position="375"/>
    </location>
</feature>
<feature type="transmembrane region" description="Helical" evidence="6">
    <location>
        <begin position="137"/>
        <end position="157"/>
    </location>
</feature>
<dbReference type="InterPro" id="IPR036259">
    <property type="entry name" value="MFS_trans_sf"/>
</dbReference>
<organism evidence="8 9">
    <name type="scientific">Cohnella boryungensis</name>
    <dbReference type="NCBI Taxonomy" id="768479"/>
    <lineage>
        <taxon>Bacteria</taxon>
        <taxon>Bacillati</taxon>
        <taxon>Bacillota</taxon>
        <taxon>Bacilli</taxon>
        <taxon>Bacillales</taxon>
        <taxon>Paenibacillaceae</taxon>
        <taxon>Cohnella</taxon>
    </lineage>
</organism>
<evidence type="ECO:0000256" key="2">
    <source>
        <dbReference type="ARBA" id="ARBA00022448"/>
    </source>
</evidence>
<reference evidence="9" key="1">
    <citation type="journal article" date="2019" name="Int. J. Syst. Evol. Microbiol.">
        <title>The Global Catalogue of Microorganisms (GCM) 10K type strain sequencing project: providing services to taxonomists for standard genome sequencing and annotation.</title>
        <authorList>
            <consortium name="The Broad Institute Genomics Platform"/>
            <consortium name="The Broad Institute Genome Sequencing Center for Infectious Disease"/>
            <person name="Wu L."/>
            <person name="Ma J."/>
        </authorList>
    </citation>
    <scope>NUCLEOTIDE SEQUENCE [LARGE SCALE GENOMIC DNA]</scope>
    <source>
        <strain evidence="9">CGMCC 4.1641</strain>
    </source>
</reference>
<dbReference type="Gene3D" id="1.20.1720.10">
    <property type="entry name" value="Multidrug resistance protein D"/>
    <property type="match status" value="1"/>
</dbReference>
<dbReference type="PANTHER" id="PTHR23502:SF35">
    <property type="entry name" value="MAJOR FACILITATOR SUPERFAMILY (MFS) PROFILE DOMAIN-CONTAINING PROTEIN"/>
    <property type="match status" value="1"/>
</dbReference>
<evidence type="ECO:0000259" key="7">
    <source>
        <dbReference type="PROSITE" id="PS50850"/>
    </source>
</evidence>
<dbReference type="PROSITE" id="PS50850">
    <property type="entry name" value="MFS"/>
    <property type="match status" value="1"/>
</dbReference>
<dbReference type="InterPro" id="IPR001958">
    <property type="entry name" value="Tet-R_TetA/multi-R_MdtG-like"/>
</dbReference>
<name>A0ABV8S6V3_9BACL</name>
<dbReference type="EMBL" id="JBHSED010000003">
    <property type="protein sequence ID" value="MFC4302174.1"/>
    <property type="molecule type" value="Genomic_DNA"/>
</dbReference>
<sequence length="394" mass="41736">MSASNKTLLLYLVGMTALVGGFAQNMYTPILPQAQVELETSAFLINLSVTLFTVAMAAMQIVFGPIVDQKGRRPVMIAGLTLFALATFGCAFSPSIGLLLLCRTAQGIGAAAIPVVAAAVIGDLFERKALARGMGTFQLILALSPALGPLIGGFIGARAGMHGIFLSLGLAAVLLLAANATLLRETHSPPAVPRKFSFRGFVSVYRNPHGRQLLWTGFFQAMSTMTLLVYLPSVYLHDFGMGPEGTGVSFLSMALCFMLAVKLGVGLQSRWSSARVYVYATWANISTYVLLAVTAQFDLAALTASFCLFGFTYGLSMPIPATLVTAWFPQDRAAANGAVNIMRLMGSALGPMAGSALYLSGSSAVVFIGVMLLYAGSMRGSRRLIHVSGRFENE</sequence>
<feature type="transmembrane region" description="Helical" evidence="6">
    <location>
        <begin position="107"/>
        <end position="125"/>
    </location>
</feature>
<keyword evidence="3 6" id="KW-0812">Transmembrane</keyword>
<evidence type="ECO:0000256" key="5">
    <source>
        <dbReference type="ARBA" id="ARBA00023136"/>
    </source>
</evidence>
<keyword evidence="5 6" id="KW-0472">Membrane</keyword>
<dbReference type="InterPro" id="IPR020846">
    <property type="entry name" value="MFS_dom"/>
</dbReference>
<dbReference type="PRINTS" id="PR01035">
    <property type="entry name" value="TCRTETA"/>
</dbReference>
<comment type="caution">
    <text evidence="8">The sequence shown here is derived from an EMBL/GenBank/DDBJ whole genome shotgun (WGS) entry which is preliminary data.</text>
</comment>
<keyword evidence="9" id="KW-1185">Reference proteome</keyword>
<comment type="subcellular location">
    <subcellularLocation>
        <location evidence="1">Cell membrane</location>
        <topology evidence="1">Multi-pass membrane protein</topology>
    </subcellularLocation>
</comment>
<evidence type="ECO:0000256" key="1">
    <source>
        <dbReference type="ARBA" id="ARBA00004651"/>
    </source>
</evidence>
<feature type="transmembrane region" description="Helical" evidence="6">
    <location>
        <begin position="288"/>
        <end position="313"/>
    </location>
</feature>
<accession>A0ABV8S6V3</accession>
<feature type="domain" description="Major facilitator superfamily (MFS) profile" evidence="7">
    <location>
        <begin position="9"/>
        <end position="394"/>
    </location>
</feature>
<feature type="transmembrane region" description="Helical" evidence="6">
    <location>
        <begin position="163"/>
        <end position="183"/>
    </location>
</feature>
<feature type="transmembrane region" description="Helical" evidence="6">
    <location>
        <begin position="42"/>
        <end position="63"/>
    </location>
</feature>
<dbReference type="InterPro" id="IPR011701">
    <property type="entry name" value="MFS"/>
</dbReference>
<dbReference type="Pfam" id="PF07690">
    <property type="entry name" value="MFS_1"/>
    <property type="match status" value="1"/>
</dbReference>
<keyword evidence="2" id="KW-0813">Transport</keyword>
<protein>
    <submittedName>
        <fullName evidence="8">MFS transporter</fullName>
    </submittedName>
</protein>
<evidence type="ECO:0000256" key="4">
    <source>
        <dbReference type="ARBA" id="ARBA00022989"/>
    </source>
</evidence>
<dbReference type="SUPFAM" id="SSF103473">
    <property type="entry name" value="MFS general substrate transporter"/>
    <property type="match status" value="1"/>
</dbReference>
<evidence type="ECO:0000313" key="9">
    <source>
        <dbReference type="Proteomes" id="UP001595755"/>
    </source>
</evidence>
<dbReference type="Proteomes" id="UP001595755">
    <property type="component" value="Unassembled WGS sequence"/>
</dbReference>
<dbReference type="PANTHER" id="PTHR23502">
    <property type="entry name" value="MAJOR FACILITATOR SUPERFAMILY"/>
    <property type="match status" value="1"/>
</dbReference>
<evidence type="ECO:0000313" key="8">
    <source>
        <dbReference type="EMBL" id="MFC4302174.1"/>
    </source>
</evidence>
<dbReference type="RefSeq" id="WP_204600941.1">
    <property type="nucleotide sequence ID" value="NZ_JBHSED010000003.1"/>
</dbReference>
<evidence type="ECO:0000256" key="3">
    <source>
        <dbReference type="ARBA" id="ARBA00022692"/>
    </source>
</evidence>
<proteinExistence type="predicted"/>